<dbReference type="Proteomes" id="UP001062846">
    <property type="component" value="Chromosome 1"/>
</dbReference>
<organism evidence="1 2">
    <name type="scientific">Rhododendron molle</name>
    <name type="common">Chinese azalea</name>
    <name type="synonym">Azalea mollis</name>
    <dbReference type="NCBI Taxonomy" id="49168"/>
    <lineage>
        <taxon>Eukaryota</taxon>
        <taxon>Viridiplantae</taxon>
        <taxon>Streptophyta</taxon>
        <taxon>Embryophyta</taxon>
        <taxon>Tracheophyta</taxon>
        <taxon>Spermatophyta</taxon>
        <taxon>Magnoliopsida</taxon>
        <taxon>eudicotyledons</taxon>
        <taxon>Gunneridae</taxon>
        <taxon>Pentapetalae</taxon>
        <taxon>asterids</taxon>
        <taxon>Ericales</taxon>
        <taxon>Ericaceae</taxon>
        <taxon>Ericoideae</taxon>
        <taxon>Rhodoreae</taxon>
        <taxon>Rhododendron</taxon>
    </lineage>
</organism>
<sequence>MAGVFQHQQQEQRSFQNPHRGNDKNSFEEDDATIEWPFTSKIISDPIVDWSKPPIYDEYTEDGFLILHDVHFKNIVCVANEAVGLVDGEIDDLFMVNDDIQDGNGQKQILQLSSTMSIDSTNTLDIHSQCHVGFEIGDGKFFDGVGPYTYIILCGGAGGSSVGEVVDDLEKEVSTFRDGEFDLTVDLGK</sequence>
<reference evidence="1" key="1">
    <citation type="submission" date="2022-02" db="EMBL/GenBank/DDBJ databases">
        <title>Plant Genome Project.</title>
        <authorList>
            <person name="Zhang R.-G."/>
        </authorList>
    </citation>
    <scope>NUCLEOTIDE SEQUENCE</scope>
    <source>
        <strain evidence="1">AT1</strain>
    </source>
</reference>
<gene>
    <name evidence="1" type="ORF">RHMOL_Rhmol01G0254600</name>
</gene>
<evidence type="ECO:0000313" key="2">
    <source>
        <dbReference type="Proteomes" id="UP001062846"/>
    </source>
</evidence>
<name>A0ACC0Q4Y9_RHOML</name>
<comment type="caution">
    <text evidence="1">The sequence shown here is derived from an EMBL/GenBank/DDBJ whole genome shotgun (WGS) entry which is preliminary data.</text>
</comment>
<protein>
    <submittedName>
        <fullName evidence="1">Uncharacterized protein</fullName>
    </submittedName>
</protein>
<accession>A0ACC0Q4Y9</accession>
<evidence type="ECO:0000313" key="1">
    <source>
        <dbReference type="EMBL" id="KAI8573127.1"/>
    </source>
</evidence>
<keyword evidence="2" id="KW-1185">Reference proteome</keyword>
<dbReference type="EMBL" id="CM046388">
    <property type="protein sequence ID" value="KAI8573127.1"/>
    <property type="molecule type" value="Genomic_DNA"/>
</dbReference>
<proteinExistence type="predicted"/>